<keyword evidence="2" id="KW-0813">Transport</keyword>
<evidence type="ECO:0000313" key="8">
    <source>
        <dbReference type="EMBL" id="KAK3680043.1"/>
    </source>
</evidence>
<sequence length="294" mass="33108">MLKDGHLGIPSTVIPSLSIVVGLLLVFRNSTSYERFWQGTQHLTAIETCIRNLSRTFFTCSYKANGPPLTEAERADTERTVRILLAMMYATKHHLRAEWGSTNLPLLMPNSEVVRRRRESHSMAKPEYSELLPAGTRGFEDQGLGLLLQLSIQVEAYIKRGHDRGWFHAPQASQLTVQLNALVSAYGSLETIHLTPLPVAYLIHMRQVLALFCCVVPFALVGEMGWWSIMLTSFIAFTLYGIEAIGAQVEDPFGQDRADIKVDAICEDLRVETSVLLQEWQRGSDMFPRELSRS</sequence>
<keyword evidence="4 7" id="KW-1133">Transmembrane helix</keyword>
<evidence type="ECO:0000256" key="3">
    <source>
        <dbReference type="ARBA" id="ARBA00022692"/>
    </source>
</evidence>
<gene>
    <name evidence="8" type="ORF">LTR78_000420</name>
</gene>
<dbReference type="PANTHER" id="PTHR33281">
    <property type="entry name" value="UPF0187 PROTEIN YNEE"/>
    <property type="match status" value="1"/>
</dbReference>
<name>A0AAE1C6K6_9PEZI</name>
<dbReference type="InterPro" id="IPR044669">
    <property type="entry name" value="YneE/VCCN1/2-like"/>
</dbReference>
<evidence type="ECO:0000256" key="7">
    <source>
        <dbReference type="SAM" id="Phobius"/>
    </source>
</evidence>
<evidence type="ECO:0000256" key="1">
    <source>
        <dbReference type="ARBA" id="ARBA00004141"/>
    </source>
</evidence>
<dbReference type="Proteomes" id="UP001274830">
    <property type="component" value="Unassembled WGS sequence"/>
</dbReference>
<accession>A0AAE1C6K6</accession>
<evidence type="ECO:0000313" key="9">
    <source>
        <dbReference type="Proteomes" id="UP001274830"/>
    </source>
</evidence>
<keyword evidence="6 7" id="KW-0472">Membrane</keyword>
<organism evidence="8 9">
    <name type="scientific">Recurvomyces mirabilis</name>
    <dbReference type="NCBI Taxonomy" id="574656"/>
    <lineage>
        <taxon>Eukaryota</taxon>
        <taxon>Fungi</taxon>
        <taxon>Dikarya</taxon>
        <taxon>Ascomycota</taxon>
        <taxon>Pezizomycotina</taxon>
        <taxon>Dothideomycetes</taxon>
        <taxon>Dothideomycetidae</taxon>
        <taxon>Mycosphaerellales</taxon>
        <taxon>Teratosphaeriaceae</taxon>
        <taxon>Recurvomyces</taxon>
    </lineage>
</organism>
<proteinExistence type="predicted"/>
<dbReference type="Pfam" id="PF25539">
    <property type="entry name" value="Bestrophin_2"/>
    <property type="match status" value="1"/>
</dbReference>
<feature type="transmembrane region" description="Helical" evidence="7">
    <location>
        <begin position="199"/>
        <end position="220"/>
    </location>
</feature>
<evidence type="ECO:0000256" key="2">
    <source>
        <dbReference type="ARBA" id="ARBA00022448"/>
    </source>
</evidence>
<evidence type="ECO:0000256" key="5">
    <source>
        <dbReference type="ARBA" id="ARBA00023065"/>
    </source>
</evidence>
<comment type="subcellular location">
    <subcellularLocation>
        <location evidence="1">Membrane</location>
        <topology evidence="1">Multi-pass membrane protein</topology>
    </subcellularLocation>
</comment>
<dbReference type="GO" id="GO:0005254">
    <property type="term" value="F:chloride channel activity"/>
    <property type="evidence" value="ECO:0007669"/>
    <property type="project" value="InterPro"/>
</dbReference>
<keyword evidence="5" id="KW-0406">Ion transport</keyword>
<protein>
    <submittedName>
        <fullName evidence="8">Uncharacterized protein</fullName>
    </submittedName>
</protein>
<evidence type="ECO:0000256" key="4">
    <source>
        <dbReference type="ARBA" id="ARBA00022989"/>
    </source>
</evidence>
<dbReference type="EMBL" id="JAUTXT010000001">
    <property type="protein sequence ID" value="KAK3680043.1"/>
    <property type="molecule type" value="Genomic_DNA"/>
</dbReference>
<keyword evidence="3 7" id="KW-0812">Transmembrane</keyword>
<evidence type="ECO:0000256" key="6">
    <source>
        <dbReference type="ARBA" id="ARBA00023136"/>
    </source>
</evidence>
<dbReference type="AlphaFoldDB" id="A0AAE1C6K6"/>
<dbReference type="GO" id="GO:0016020">
    <property type="term" value="C:membrane"/>
    <property type="evidence" value="ECO:0007669"/>
    <property type="project" value="UniProtKB-SubCell"/>
</dbReference>
<dbReference type="PANTHER" id="PTHR33281:SF16">
    <property type="match status" value="1"/>
</dbReference>
<reference evidence="8" key="1">
    <citation type="submission" date="2023-07" db="EMBL/GenBank/DDBJ databases">
        <title>Black Yeasts Isolated from many extreme environments.</title>
        <authorList>
            <person name="Coleine C."/>
            <person name="Stajich J.E."/>
            <person name="Selbmann L."/>
        </authorList>
    </citation>
    <scope>NUCLEOTIDE SEQUENCE</scope>
    <source>
        <strain evidence="8">CCFEE 5485</strain>
    </source>
</reference>
<comment type="caution">
    <text evidence="8">The sequence shown here is derived from an EMBL/GenBank/DDBJ whole genome shotgun (WGS) entry which is preliminary data.</text>
</comment>
<keyword evidence="9" id="KW-1185">Reference proteome</keyword>
<feature type="transmembrane region" description="Helical" evidence="7">
    <location>
        <begin position="6"/>
        <end position="27"/>
    </location>
</feature>